<dbReference type="Proteomes" id="UP000237811">
    <property type="component" value="Unassembled WGS sequence"/>
</dbReference>
<dbReference type="EMBL" id="PVGH01000013">
    <property type="protein sequence ID" value="PRF66075.1"/>
    <property type="molecule type" value="Genomic_DNA"/>
</dbReference>
<accession>A0A2S9LKJ6</accession>
<dbReference type="Proteomes" id="UP000238982">
    <property type="component" value="Unassembled WGS sequence"/>
</dbReference>
<reference evidence="2 4" key="2">
    <citation type="submission" date="2018-03" db="EMBL/GenBank/DDBJ databases">
        <authorList>
            <person name="Nguyen K."/>
            <person name="Fouts D."/>
            <person name="Sutton G."/>
        </authorList>
    </citation>
    <scope>NUCLEOTIDE SEQUENCE [LARGE SCALE GENOMIC DNA]</scope>
    <source>
        <strain evidence="2 4">AU14328</strain>
    </source>
</reference>
<evidence type="ECO:0000313" key="3">
    <source>
        <dbReference type="EMBL" id="PRF66075.1"/>
    </source>
</evidence>
<organism evidence="3 5">
    <name type="scientific">Burkholderia multivorans</name>
    <dbReference type="NCBI Taxonomy" id="87883"/>
    <lineage>
        <taxon>Bacteria</taxon>
        <taxon>Pseudomonadati</taxon>
        <taxon>Pseudomonadota</taxon>
        <taxon>Betaproteobacteria</taxon>
        <taxon>Burkholderiales</taxon>
        <taxon>Burkholderiaceae</taxon>
        <taxon>Burkholderia</taxon>
        <taxon>Burkholderia cepacia complex</taxon>
    </lineage>
</organism>
<dbReference type="EMBL" id="PVFR01000010">
    <property type="protein sequence ID" value="PRE54825.1"/>
    <property type="molecule type" value="Genomic_DNA"/>
</dbReference>
<sequence length="60" mass="6239">MEGFLIRVATRDASTRVDEARPDNPPNEDDAAEGWRRGSVAEVCGREAATGAGGPEPVAG</sequence>
<name>A0A2S9LKJ6_9BURK</name>
<reference evidence="3 5" key="1">
    <citation type="submission" date="2018-03" db="EMBL/GenBank/DDBJ databases">
        <authorList>
            <person name="Keele B.F."/>
        </authorList>
    </citation>
    <scope>NUCLEOTIDE SEQUENCE [LARGE SCALE GENOMIC DNA]</scope>
    <source>
        <strain evidence="3 5">AU19729</strain>
    </source>
</reference>
<evidence type="ECO:0000313" key="5">
    <source>
        <dbReference type="Proteomes" id="UP000238982"/>
    </source>
</evidence>
<comment type="caution">
    <text evidence="3">The sequence shown here is derived from an EMBL/GenBank/DDBJ whole genome shotgun (WGS) entry which is preliminary data.</text>
</comment>
<dbReference type="AlphaFoldDB" id="A0A2S9LKJ6"/>
<evidence type="ECO:0000313" key="4">
    <source>
        <dbReference type="Proteomes" id="UP000237811"/>
    </source>
</evidence>
<evidence type="ECO:0000256" key="1">
    <source>
        <dbReference type="SAM" id="MobiDB-lite"/>
    </source>
</evidence>
<protein>
    <submittedName>
        <fullName evidence="3">Uncharacterized protein</fullName>
    </submittedName>
</protein>
<gene>
    <name evidence="2" type="ORF">C6P99_03195</name>
    <name evidence="3" type="ORF">C6Q15_01995</name>
</gene>
<feature type="region of interest" description="Disordered" evidence="1">
    <location>
        <begin position="14"/>
        <end position="36"/>
    </location>
</feature>
<evidence type="ECO:0000313" key="2">
    <source>
        <dbReference type="EMBL" id="PRE54825.1"/>
    </source>
</evidence>
<dbReference type="RefSeq" id="WP_006396927.1">
    <property type="nucleotide sequence ID" value="NZ_CAJHEJ010000001.1"/>
</dbReference>
<proteinExistence type="predicted"/>